<feature type="binding site" evidence="6">
    <location>
        <begin position="336"/>
        <end position="340"/>
    </location>
    <ligand>
        <name>ATP</name>
        <dbReference type="ChEBI" id="CHEBI:30616"/>
    </ligand>
</feature>
<dbReference type="PANTHER" id="PTHR21060">
    <property type="entry name" value="ACETATE KINASE"/>
    <property type="match status" value="1"/>
</dbReference>
<keyword evidence="4 6" id="KW-0418">Kinase</keyword>
<comment type="subcellular location">
    <subcellularLocation>
        <location evidence="6">Cytoplasm</location>
    </subcellularLocation>
</comment>
<feature type="binding site" evidence="6">
    <location>
        <position position="390"/>
    </location>
    <ligand>
        <name>Mg(2+)</name>
        <dbReference type="ChEBI" id="CHEBI:18420"/>
    </ligand>
</feature>
<keyword evidence="6" id="KW-0963">Cytoplasm</keyword>
<dbReference type="EMBL" id="OY726395">
    <property type="protein sequence ID" value="CAJ1585841.1"/>
    <property type="molecule type" value="Genomic_DNA"/>
</dbReference>
<evidence type="ECO:0000256" key="5">
    <source>
        <dbReference type="ARBA" id="ARBA00022840"/>
    </source>
</evidence>
<comment type="pathway">
    <text evidence="6">Metabolic intermediate biosynthesis; acetyl-CoA biosynthesis; acetyl-CoA from acetate: step 1/2.</text>
</comment>
<evidence type="ECO:0000256" key="2">
    <source>
        <dbReference type="ARBA" id="ARBA00022679"/>
    </source>
</evidence>
<dbReference type="HAMAP" id="MF_00020">
    <property type="entry name" value="Acetate_kinase"/>
    <property type="match status" value="1"/>
</dbReference>
<dbReference type="NCBIfam" id="TIGR00016">
    <property type="entry name" value="ackA"/>
    <property type="match status" value="1"/>
</dbReference>
<accession>A0ABN9P2Z0</accession>
<feature type="site" description="Transition state stabilizer" evidence="6">
    <location>
        <position position="182"/>
    </location>
</feature>
<dbReference type="EC" id="2.7.2.1" evidence="6"/>
<comment type="cofactor">
    <cofactor evidence="6">
        <name>Mg(2+)</name>
        <dbReference type="ChEBI" id="CHEBI:18420"/>
    </cofactor>
    <cofactor evidence="6">
        <name>Mn(2+)</name>
        <dbReference type="ChEBI" id="CHEBI:29035"/>
    </cofactor>
    <text evidence="6">Mg(2+). Can also accept Mn(2+).</text>
</comment>
<keyword evidence="6" id="KW-0460">Magnesium</keyword>
<dbReference type="Proteomes" id="UP001190466">
    <property type="component" value="Chromosome"/>
</dbReference>
<keyword evidence="3 6" id="KW-0547">Nucleotide-binding</keyword>
<keyword evidence="9" id="KW-1185">Reference proteome</keyword>
<dbReference type="PRINTS" id="PR00471">
    <property type="entry name" value="ACETATEKNASE"/>
</dbReference>
<dbReference type="PIRSF" id="PIRSF000722">
    <property type="entry name" value="Acetate_prop_kin"/>
    <property type="match status" value="1"/>
</dbReference>
<organism evidence="8 9">
    <name type="scientific">[Mycobacterium] wendilense</name>
    <dbReference type="NCBI Taxonomy" id="3064284"/>
    <lineage>
        <taxon>Bacteria</taxon>
        <taxon>Bacillati</taxon>
        <taxon>Actinomycetota</taxon>
        <taxon>Actinomycetes</taxon>
        <taxon>Mycobacteriales</taxon>
        <taxon>Mycobacteriaceae</taxon>
        <taxon>Mycolicibacter</taxon>
    </lineage>
</organism>
<feature type="binding site" evidence="6">
    <location>
        <begin position="210"/>
        <end position="214"/>
    </location>
    <ligand>
        <name>ATP</name>
        <dbReference type="ChEBI" id="CHEBI:30616"/>
    </ligand>
</feature>
<proteinExistence type="inferred from homology"/>
<comment type="catalytic activity">
    <reaction evidence="6">
        <text>acetate + ATP = acetyl phosphate + ADP</text>
        <dbReference type="Rhea" id="RHEA:11352"/>
        <dbReference type="ChEBI" id="CHEBI:22191"/>
        <dbReference type="ChEBI" id="CHEBI:30089"/>
        <dbReference type="ChEBI" id="CHEBI:30616"/>
        <dbReference type="ChEBI" id="CHEBI:456216"/>
        <dbReference type="EC" id="2.7.2.1"/>
    </reaction>
</comment>
<dbReference type="PANTHER" id="PTHR21060:SF15">
    <property type="entry name" value="ACETATE KINASE-RELATED"/>
    <property type="match status" value="1"/>
</dbReference>
<dbReference type="CDD" id="cd24010">
    <property type="entry name" value="ASKHA_NBD_AcK_PK"/>
    <property type="match status" value="1"/>
</dbReference>
<name>A0ABN9P2Z0_9MYCO</name>
<dbReference type="InterPro" id="IPR000890">
    <property type="entry name" value="Aliphatic_acid_kin_short-chain"/>
</dbReference>
<evidence type="ECO:0000256" key="1">
    <source>
        <dbReference type="ARBA" id="ARBA00008748"/>
    </source>
</evidence>
<evidence type="ECO:0000256" key="3">
    <source>
        <dbReference type="ARBA" id="ARBA00022741"/>
    </source>
</evidence>
<evidence type="ECO:0000313" key="9">
    <source>
        <dbReference type="Proteomes" id="UP001190466"/>
    </source>
</evidence>
<evidence type="ECO:0000313" key="8">
    <source>
        <dbReference type="EMBL" id="CAJ1585841.1"/>
    </source>
</evidence>
<dbReference type="GO" id="GO:0008776">
    <property type="term" value="F:acetate kinase activity"/>
    <property type="evidence" value="ECO:0007669"/>
    <property type="project" value="UniProtKB-EC"/>
</dbReference>
<keyword evidence="2 6" id="KW-0808">Transferase</keyword>
<dbReference type="RefSeq" id="WP_316511937.1">
    <property type="nucleotide sequence ID" value="NZ_OY726395.1"/>
</dbReference>
<dbReference type="Gene3D" id="3.30.420.40">
    <property type="match status" value="2"/>
</dbReference>
<feature type="binding site" evidence="6">
    <location>
        <position position="19"/>
    </location>
    <ligand>
        <name>ATP</name>
        <dbReference type="ChEBI" id="CHEBI:30616"/>
    </ligand>
</feature>
<protein>
    <recommendedName>
        <fullName evidence="6">Acetate kinase</fullName>
        <ecNumber evidence="6">2.7.2.1</ecNumber>
    </recommendedName>
    <alternativeName>
        <fullName evidence="6">Acetokinase</fullName>
    </alternativeName>
</protein>
<dbReference type="Pfam" id="PF00871">
    <property type="entry name" value="Acetate_kinase"/>
    <property type="match status" value="1"/>
</dbReference>
<dbReference type="PROSITE" id="PS01075">
    <property type="entry name" value="ACETATE_KINASE_1"/>
    <property type="match status" value="1"/>
</dbReference>
<dbReference type="PROSITE" id="PS01076">
    <property type="entry name" value="ACETATE_KINASE_2"/>
    <property type="match status" value="1"/>
</dbReference>
<comment type="function">
    <text evidence="6">Catalyzes the formation of acetyl phosphate from acetate and ATP. Can also catalyze the reverse reaction.</text>
</comment>
<dbReference type="InterPro" id="IPR023865">
    <property type="entry name" value="Aliphatic_acid_kinase_CS"/>
</dbReference>
<feature type="binding site" evidence="6">
    <location>
        <position position="12"/>
    </location>
    <ligand>
        <name>Mg(2+)</name>
        <dbReference type="ChEBI" id="CHEBI:18420"/>
    </ligand>
</feature>
<feature type="binding site" evidence="6">
    <location>
        <position position="93"/>
    </location>
    <ligand>
        <name>substrate</name>
    </ligand>
</feature>
<dbReference type="InterPro" id="IPR043129">
    <property type="entry name" value="ATPase_NBD"/>
</dbReference>
<keyword evidence="6" id="KW-0479">Metal-binding</keyword>
<evidence type="ECO:0000256" key="7">
    <source>
        <dbReference type="RuleBase" id="RU003835"/>
    </source>
</evidence>
<reference evidence="8 9" key="1">
    <citation type="submission" date="2023-08" db="EMBL/GenBank/DDBJ databases">
        <authorList>
            <person name="Folkvardsen B D."/>
            <person name="Norman A."/>
        </authorList>
    </citation>
    <scope>NUCLEOTIDE SEQUENCE [LARGE SCALE GENOMIC DNA]</scope>
    <source>
        <strain evidence="8 9">Mu0050</strain>
    </source>
</reference>
<dbReference type="InterPro" id="IPR004372">
    <property type="entry name" value="Ac/propionate_kinase"/>
</dbReference>
<keyword evidence="5 6" id="KW-0067">ATP-binding</keyword>
<comment type="similarity">
    <text evidence="1 6 7">Belongs to the acetokinase family.</text>
</comment>
<dbReference type="SUPFAM" id="SSF53067">
    <property type="entry name" value="Actin-like ATPase domain"/>
    <property type="match status" value="2"/>
</dbReference>
<evidence type="ECO:0000256" key="6">
    <source>
        <dbReference type="HAMAP-Rule" id="MF_00020"/>
    </source>
</evidence>
<comment type="subunit">
    <text evidence="6">Homodimer.</text>
</comment>
<gene>
    <name evidence="6" type="primary">ackA</name>
    <name evidence="8" type="ORF">MU0050_003944</name>
</gene>
<feature type="site" description="Transition state stabilizer" evidence="6">
    <location>
        <position position="243"/>
    </location>
</feature>
<sequence length="405" mass="43776">MQRPVRTVLVINSGSSSMKFSLVQPDAGVEVADGIVERIGERESRAEVQFDGREVERRAPVGDHDAALRLAFELLDEAGGKLDDLGIVAVGHRLVHGGRDLYRPTIIDDAVVAKARELAPLAPLHNPPAVLGVEVARKMLPDLPHIAVFDTAFFHDLPAAAATYAIDRDLAEQWRIRRYGFHGTSHQYISEQAAEFLDRPLDQLNQIVLHLGNGASASAIAGGRPVDTSMGLTPMEGLVMGTRSGDIDPGIVFYLARTAKLPVEEIESMLNRRSGVYGLGGDNDFRELHRMIAAGAEPEASQAQLAYDVYIHRLRKYIGAYLAVLGDTHVITFTAGVGENDAKVRRDALTGLAPLGVELDEHLNESPSRGARVISAENSPTTVLVIPTDEELAIARACVAVLARD</sequence>
<feature type="binding site" evidence="6">
    <location>
        <begin position="284"/>
        <end position="286"/>
    </location>
    <ligand>
        <name>ATP</name>
        <dbReference type="ChEBI" id="CHEBI:30616"/>
    </ligand>
</feature>
<evidence type="ECO:0000256" key="4">
    <source>
        <dbReference type="ARBA" id="ARBA00022777"/>
    </source>
</evidence>
<feature type="active site" description="Proton donor/acceptor" evidence="6">
    <location>
        <position position="150"/>
    </location>
</feature>